<reference evidence="2" key="1">
    <citation type="journal article" date="2020" name="Stud. Mycol.">
        <title>101 Dothideomycetes genomes: a test case for predicting lifestyles and emergence of pathogens.</title>
        <authorList>
            <person name="Haridas S."/>
            <person name="Albert R."/>
            <person name="Binder M."/>
            <person name="Bloem J."/>
            <person name="Labutti K."/>
            <person name="Salamov A."/>
            <person name="Andreopoulos B."/>
            <person name="Baker S."/>
            <person name="Barry K."/>
            <person name="Bills G."/>
            <person name="Bluhm B."/>
            <person name="Cannon C."/>
            <person name="Castanera R."/>
            <person name="Culley D."/>
            <person name="Daum C."/>
            <person name="Ezra D."/>
            <person name="Gonzalez J."/>
            <person name="Henrissat B."/>
            <person name="Kuo A."/>
            <person name="Liang C."/>
            <person name="Lipzen A."/>
            <person name="Lutzoni F."/>
            <person name="Magnuson J."/>
            <person name="Mondo S."/>
            <person name="Nolan M."/>
            <person name="Ohm R."/>
            <person name="Pangilinan J."/>
            <person name="Park H.-J."/>
            <person name="Ramirez L."/>
            <person name="Alfaro M."/>
            <person name="Sun H."/>
            <person name="Tritt A."/>
            <person name="Yoshinaga Y."/>
            <person name="Zwiers L.-H."/>
            <person name="Turgeon B."/>
            <person name="Goodwin S."/>
            <person name="Spatafora J."/>
            <person name="Crous P."/>
            <person name="Grigoriev I."/>
        </authorList>
    </citation>
    <scope>NUCLEOTIDE SEQUENCE</scope>
    <source>
        <strain evidence="2">CBS 115976</strain>
    </source>
</reference>
<evidence type="ECO:0000313" key="2">
    <source>
        <dbReference type="EMBL" id="KAF2670099.1"/>
    </source>
</evidence>
<feature type="signal peptide" evidence="1">
    <location>
        <begin position="1"/>
        <end position="19"/>
    </location>
</feature>
<protein>
    <submittedName>
        <fullName evidence="2">Uncharacterized protein</fullName>
    </submittedName>
</protein>
<feature type="chain" id="PRO_5025513903" evidence="1">
    <location>
        <begin position="20"/>
        <end position="239"/>
    </location>
</feature>
<evidence type="ECO:0000313" key="3">
    <source>
        <dbReference type="Proteomes" id="UP000799302"/>
    </source>
</evidence>
<accession>A0A6A6UCU5</accession>
<dbReference type="EMBL" id="MU004234">
    <property type="protein sequence ID" value="KAF2670099.1"/>
    <property type="molecule type" value="Genomic_DNA"/>
</dbReference>
<name>A0A6A6UCU5_9PEZI</name>
<keyword evidence="1" id="KW-0732">Signal</keyword>
<dbReference type="AlphaFoldDB" id="A0A6A6UCU5"/>
<sequence length="239" mass="25120">MHFSTSIASALIIASTTHAVATQTASPVFMAESQPVATHTTLQTSIQPSITPAPTIIRNPYAYAVRLSDLIATTTKSTTYWRATQSHPRYAITLSVLDAGTELDWTYVITDRAKATAETGITSCSLSAGTIQACDLQTTRVVSGGASFRAVQTGAWEHAELAKKRWVIPQQTVLDGSVAGASAGAVEGGLGDLFGTARPALPTEELAVKAKITSAGERGWTVDARLALVVVVIGACWLF</sequence>
<dbReference type="Proteomes" id="UP000799302">
    <property type="component" value="Unassembled WGS sequence"/>
</dbReference>
<keyword evidence="3" id="KW-1185">Reference proteome</keyword>
<evidence type="ECO:0000256" key="1">
    <source>
        <dbReference type="SAM" id="SignalP"/>
    </source>
</evidence>
<gene>
    <name evidence="2" type="ORF">BT63DRAFT_454279</name>
</gene>
<proteinExistence type="predicted"/>
<organism evidence="2 3">
    <name type="scientific">Microthyrium microscopicum</name>
    <dbReference type="NCBI Taxonomy" id="703497"/>
    <lineage>
        <taxon>Eukaryota</taxon>
        <taxon>Fungi</taxon>
        <taxon>Dikarya</taxon>
        <taxon>Ascomycota</taxon>
        <taxon>Pezizomycotina</taxon>
        <taxon>Dothideomycetes</taxon>
        <taxon>Dothideomycetes incertae sedis</taxon>
        <taxon>Microthyriales</taxon>
        <taxon>Microthyriaceae</taxon>
        <taxon>Microthyrium</taxon>
    </lineage>
</organism>